<proteinExistence type="predicted"/>
<gene>
    <name evidence="2" type="ORF">C5746_38280</name>
</gene>
<dbReference type="GO" id="GO:0031419">
    <property type="term" value="F:cobalamin binding"/>
    <property type="evidence" value="ECO:0007669"/>
    <property type="project" value="InterPro"/>
</dbReference>
<protein>
    <submittedName>
        <fullName evidence="2">Methylaspartate mutase</fullName>
    </submittedName>
</protein>
<dbReference type="KEGG" id="sata:C5746_38280"/>
<dbReference type="CDD" id="cd02065">
    <property type="entry name" value="B12-binding_like"/>
    <property type="match status" value="1"/>
</dbReference>
<dbReference type="SUPFAM" id="SSF52242">
    <property type="entry name" value="Cobalamin (vitamin B12)-binding domain"/>
    <property type="match status" value="1"/>
</dbReference>
<reference evidence="2 3" key="1">
    <citation type="journal article" date="2018" name="Front. Microbiol.">
        <title>Genome Sequencing of Streptomyces atratus SCSIOZH16 and Activation Production of Nocardamine via Metabolic Engineering.</title>
        <authorList>
            <person name="Li Y."/>
            <person name="Zhang C."/>
            <person name="Liu C."/>
            <person name="Ju J."/>
            <person name="Ma J."/>
        </authorList>
    </citation>
    <scope>NUCLEOTIDE SEQUENCE [LARGE SCALE GENOMIC DNA]</scope>
    <source>
        <strain evidence="2 3">SCSIO_ZH16</strain>
    </source>
</reference>
<dbReference type="Proteomes" id="UP000252698">
    <property type="component" value="Chromosome"/>
</dbReference>
<evidence type="ECO:0000259" key="1">
    <source>
        <dbReference type="PROSITE" id="PS51332"/>
    </source>
</evidence>
<feature type="domain" description="B12-binding" evidence="1">
    <location>
        <begin position="20"/>
        <end position="159"/>
    </location>
</feature>
<organism evidence="2 3">
    <name type="scientific">Streptomyces atratus</name>
    <dbReference type="NCBI Taxonomy" id="1893"/>
    <lineage>
        <taxon>Bacteria</taxon>
        <taxon>Bacillati</taxon>
        <taxon>Actinomycetota</taxon>
        <taxon>Actinomycetes</taxon>
        <taxon>Kitasatosporales</taxon>
        <taxon>Streptomycetaceae</taxon>
        <taxon>Streptomyces</taxon>
    </lineage>
</organism>
<dbReference type="RefSeq" id="WP_114248221.1">
    <property type="nucleotide sequence ID" value="NZ_CP027306.1"/>
</dbReference>
<accession>A0A2Z5JMY0</accession>
<evidence type="ECO:0000313" key="3">
    <source>
        <dbReference type="Proteomes" id="UP000252698"/>
    </source>
</evidence>
<dbReference type="PROSITE" id="PS51332">
    <property type="entry name" value="B12_BINDING"/>
    <property type="match status" value="1"/>
</dbReference>
<dbReference type="GeneID" id="95524164"/>
<dbReference type="InterPro" id="IPR036724">
    <property type="entry name" value="Cobalamin-bd_sf"/>
</dbReference>
<dbReference type="EMBL" id="CP027306">
    <property type="protein sequence ID" value="AXE81817.1"/>
    <property type="molecule type" value="Genomic_DNA"/>
</dbReference>
<sequence>MTSDPTPDRRTSAATATQPRGTVVVTTVASDSHTWNLVFLQLLIEELGYEVVNLGACVPDRVLVDACRELAPDLVVISTVNGHGHHDGLRVIGALRSCGELAATPVVIGGKLGVAGKQSTGSIDALIAAGFDAVFDDASTSTLEFSRFVTALPAASPRPVARTEVVA</sequence>
<dbReference type="InterPro" id="IPR006158">
    <property type="entry name" value="Cobalamin-bd"/>
</dbReference>
<dbReference type="GO" id="GO:0046872">
    <property type="term" value="F:metal ion binding"/>
    <property type="evidence" value="ECO:0007669"/>
    <property type="project" value="InterPro"/>
</dbReference>
<dbReference type="Pfam" id="PF02310">
    <property type="entry name" value="B12-binding"/>
    <property type="match status" value="1"/>
</dbReference>
<dbReference type="Gene3D" id="3.40.50.280">
    <property type="entry name" value="Cobalamin-binding domain"/>
    <property type="match status" value="1"/>
</dbReference>
<dbReference type="AlphaFoldDB" id="A0A2Z5JMY0"/>
<name>A0A2Z5JMY0_STRAR</name>
<evidence type="ECO:0000313" key="2">
    <source>
        <dbReference type="EMBL" id="AXE81817.1"/>
    </source>
</evidence>